<name>A0A0C1N6Y2_9CYAN</name>
<reference evidence="3" key="1">
    <citation type="journal article" date="2015" name="Genome Announc.">
        <title>Draft Genome Sequence of Tolypothrix boutellei Strain VB521301.</title>
        <authorList>
            <person name="Chandrababunaidu M.M."/>
            <person name="Singh D."/>
            <person name="Sen D."/>
            <person name="Bhan S."/>
            <person name="Das S."/>
            <person name="Gupta A."/>
            <person name="Adhikary S.P."/>
            <person name="Tripathy S."/>
        </authorList>
    </citation>
    <scope>NUCLEOTIDE SEQUENCE</scope>
    <source>
        <strain evidence="3">VB521301</strain>
    </source>
</reference>
<dbReference type="GO" id="GO:0016740">
    <property type="term" value="F:transferase activity"/>
    <property type="evidence" value="ECO:0007669"/>
    <property type="project" value="UniProtKB-KW"/>
</dbReference>
<evidence type="ECO:0000259" key="1">
    <source>
        <dbReference type="Pfam" id="PF00535"/>
    </source>
</evidence>
<organism evidence="3">
    <name type="scientific">Tolypothrix bouteillei VB521301</name>
    <dbReference type="NCBI Taxonomy" id="1479485"/>
    <lineage>
        <taxon>Bacteria</taxon>
        <taxon>Bacillati</taxon>
        <taxon>Cyanobacteriota</taxon>
        <taxon>Cyanophyceae</taxon>
        <taxon>Nostocales</taxon>
        <taxon>Tolypothrichaceae</taxon>
        <taxon>Tolypothrix</taxon>
    </lineage>
</organism>
<comment type="caution">
    <text evidence="3">The sequence shown here is derived from an EMBL/GenBank/DDBJ whole genome shotgun (WGS) entry which is preliminary data.</text>
</comment>
<dbReference type="InterPro" id="IPR029044">
    <property type="entry name" value="Nucleotide-diphossugar_trans"/>
</dbReference>
<dbReference type="Pfam" id="PF17994">
    <property type="entry name" value="Glft2_N"/>
    <property type="match status" value="1"/>
</dbReference>
<dbReference type="InterPro" id="IPR040492">
    <property type="entry name" value="GlfT2_N"/>
</dbReference>
<evidence type="ECO:0000313" key="3">
    <source>
        <dbReference type="EMBL" id="KIE08276.1"/>
    </source>
</evidence>
<dbReference type="InterPro" id="IPR001173">
    <property type="entry name" value="Glyco_trans_2-like"/>
</dbReference>
<dbReference type="SUPFAM" id="SSF53448">
    <property type="entry name" value="Nucleotide-diphospho-sugar transferases"/>
    <property type="match status" value="1"/>
</dbReference>
<dbReference type="OrthoDB" id="3225550at2"/>
<dbReference type="Gene3D" id="3.90.550.60">
    <property type="match status" value="1"/>
</dbReference>
<evidence type="ECO:0000259" key="2">
    <source>
        <dbReference type="Pfam" id="PF17994"/>
    </source>
</evidence>
<dbReference type="EMBL" id="JHEG02000058">
    <property type="protein sequence ID" value="KIE08276.1"/>
    <property type="molecule type" value="Genomic_DNA"/>
</dbReference>
<protein>
    <submittedName>
        <fullName evidence="3">Glycosyl transferase family 2</fullName>
    </submittedName>
</protein>
<gene>
    <name evidence="3" type="ORF">DA73_0227005</name>
</gene>
<accession>A0A0C1N6Y2</accession>
<feature type="domain" description="Glycosyltransferase 2-like" evidence="1">
    <location>
        <begin position="156"/>
        <end position="270"/>
    </location>
</feature>
<proteinExistence type="predicted"/>
<dbReference type="AlphaFoldDB" id="A0A0C1N6Y2"/>
<dbReference type="STRING" id="1479485.DA73_0227005"/>
<sequence>MQVISRVQFPQTVETSDLYFKLDTHTSINLSTGENLITLRKGSVLSFNTYFNSIYEKFYTKYTNLSLLYYLLKLEGDFEILAYRETDANTQEVILNEKIERCQLSESVKILLPELKPNQEAARIYLEITCLSERGLFAEGLVVTEQEKFRDVSLAIITCTFKKEVYVKKTVNTILQNSFLKDKKFKVFVVDNGKTLNTSEFEDFRVRLISNRNVGGSGGFTKGLIEALQEGNYTHFLFMDDDIELDSEAIYRLFALYEYTKQDFAVAGSMLDLNRKHILYEAGAIYNKSINHKGKIEQNQYTGYPLKHDLDLRTTKTLNALLSEDNIDYGGFWFFAFSKEIVEKIGLPLPLFIKIDDMEFGLRINEYLKNGIVAFPSIAVWHEPFYAKRPIWDFYYYTRNHLIANSIHSSFEYIKTVKKFTRCLLYYLFIFDYNTAEMVVKGFEDYMQGPNFIRSNDPEILHSQIFEFSKSYKNQTLLDSSSIIGNHTRSKIGILQKVISLLTLNGHLLPQFLIADRSTIIRDGVKERESICKGFAKKRIIYLLETSPTSYQYELDQKAGLNILLKWVSLVVRHSSKWSSVNAEWKKAFSDFTTMRFWQNYLEPQK</sequence>
<keyword evidence="3" id="KW-0808">Transferase</keyword>
<dbReference type="Pfam" id="PF00535">
    <property type="entry name" value="Glycos_transf_2"/>
    <property type="match status" value="1"/>
</dbReference>
<feature type="domain" description="Galactofuranosyltransferase GlfT2 N-terminal" evidence="2">
    <location>
        <begin position="5"/>
        <end position="132"/>
    </location>
</feature>